<protein>
    <submittedName>
        <fullName evidence="6">Glycosyl hydrolase family 20, catalytic domain</fullName>
    </submittedName>
</protein>
<reference evidence="7" key="1">
    <citation type="submission" date="2016-10" db="EMBL/GenBank/DDBJ databases">
        <authorList>
            <person name="Varghese N."/>
            <person name="Submissions S."/>
        </authorList>
    </citation>
    <scope>NUCLEOTIDE SEQUENCE [LARGE SCALE GENOMIC DNA]</scope>
    <source>
        <strain evidence="7">CGMCC 1.6854</strain>
    </source>
</reference>
<evidence type="ECO:0000313" key="7">
    <source>
        <dbReference type="Proteomes" id="UP000199544"/>
    </source>
</evidence>
<evidence type="ECO:0000256" key="3">
    <source>
        <dbReference type="PIRSR" id="PIRSR625705-1"/>
    </source>
</evidence>
<dbReference type="GO" id="GO:0005975">
    <property type="term" value="P:carbohydrate metabolic process"/>
    <property type="evidence" value="ECO:0007669"/>
    <property type="project" value="InterPro"/>
</dbReference>
<organism evidence="6 7">
    <name type="scientific">Fictibacillus solisalsi</name>
    <dbReference type="NCBI Taxonomy" id="459525"/>
    <lineage>
        <taxon>Bacteria</taxon>
        <taxon>Bacillati</taxon>
        <taxon>Bacillota</taxon>
        <taxon>Bacilli</taxon>
        <taxon>Bacillales</taxon>
        <taxon>Fictibacillaceae</taxon>
        <taxon>Fictibacillus</taxon>
    </lineage>
</organism>
<dbReference type="InterPro" id="IPR025705">
    <property type="entry name" value="Beta_hexosaminidase_sua/sub"/>
</dbReference>
<feature type="domain" description="Glycoside hydrolase family 20 catalytic" evidence="4">
    <location>
        <begin position="99"/>
        <end position="284"/>
    </location>
</feature>
<feature type="active site" description="Proton donor" evidence="3">
    <location>
        <position position="237"/>
    </location>
</feature>
<sequence length="638" mass="73672">MGAKKEYRGIIMKLHVKGDISSVEEGLKLIARNLNIELSLEGYPIQVKNQPGPLKAANQNGQGEITFEKPIHFFRALGLWVENNRKNSEFAVTESPQFSMSGVMLDASRNAVPTVGEIKKLLEKMAVIGLDSLMLYTEDTYEVKEHPYFGYMRGRYTTEELRTCDRYARQLGIEMIPCIQTLGHLREALKWNYASGIRDTDDILLVDEPETYEFLENCIRAASEAYGTKRIHIGMDETFQLGLGQYLVKHGYRNHIQIMNRHLQKVVEITEKYGYKPMIWSDMYFPLFPKDSTFRDETGQIREEILAGIPADVELVYWNYYRKEQEVYEKDFQHHKELGKMPIFAGGAWTWNGMVPNYGKAIATTEAAMAACKKEGIKEVFVTLWGDNGAETPFSAAYPILQLFAEHTYHPVVMPEQTAERFAFCCGGHFDDFMMLKLLDETPGVMKDNMNTSMTSKVALFQDILIGLYDENIRGLELGEHYRNLVPELEMARLRNPEWEDLFGFYEQMARVLSVKTELGLQLKEAYDQNDVEEVRSILPKLDWIQSNVDDLRKRHRNIWFSAYKPFGWEVIDIRYGGVITRIDSVKYRINEWLEGRLARIEELEEQRLRHDGPWETVEGLVGGNIYHRIVTAGSFSL</sequence>
<keyword evidence="7" id="KW-1185">Reference proteome</keyword>
<comment type="similarity">
    <text evidence="1">Belongs to the glycosyl hydrolase 20 family.</text>
</comment>
<dbReference type="PANTHER" id="PTHR21040:SF8">
    <property type="entry name" value="BCDNA.GH04120"/>
    <property type="match status" value="1"/>
</dbReference>
<proteinExistence type="inferred from homology"/>
<evidence type="ECO:0000259" key="5">
    <source>
        <dbReference type="Pfam" id="PF18088"/>
    </source>
</evidence>
<dbReference type="AlphaFoldDB" id="A0A1G9YH24"/>
<dbReference type="PANTHER" id="PTHR21040">
    <property type="entry name" value="BCDNA.GH04120"/>
    <property type="match status" value="1"/>
</dbReference>
<gene>
    <name evidence="6" type="ORF">SAMN04488137_3422</name>
</gene>
<dbReference type="SUPFAM" id="SSF51445">
    <property type="entry name" value="(Trans)glycosidases"/>
    <property type="match status" value="1"/>
</dbReference>
<dbReference type="InterPro" id="IPR017853">
    <property type="entry name" value="GH"/>
</dbReference>
<dbReference type="Proteomes" id="UP000199544">
    <property type="component" value="Unassembled WGS sequence"/>
</dbReference>
<dbReference type="STRING" id="459525.SAMN04488137_3422"/>
<evidence type="ECO:0000313" key="6">
    <source>
        <dbReference type="EMBL" id="SDN08252.1"/>
    </source>
</evidence>
<dbReference type="EMBL" id="FNHW01000001">
    <property type="protein sequence ID" value="SDN08252.1"/>
    <property type="molecule type" value="Genomic_DNA"/>
</dbReference>
<name>A0A1G9YH24_9BACL</name>
<dbReference type="Pfam" id="PF00728">
    <property type="entry name" value="Glyco_hydro_20"/>
    <property type="match status" value="1"/>
</dbReference>
<keyword evidence="2 6" id="KW-0378">Hydrolase</keyword>
<dbReference type="PRINTS" id="PR00738">
    <property type="entry name" value="GLHYDRLASE20"/>
</dbReference>
<feature type="domain" description="Glycoside Hydrolase 20C C-terminal" evidence="5">
    <location>
        <begin position="431"/>
        <end position="616"/>
    </location>
</feature>
<dbReference type="CDD" id="cd06565">
    <property type="entry name" value="GH20_GcnA-like"/>
    <property type="match status" value="1"/>
</dbReference>
<evidence type="ECO:0000256" key="2">
    <source>
        <dbReference type="ARBA" id="ARBA00022801"/>
    </source>
</evidence>
<dbReference type="InterPro" id="IPR038901">
    <property type="entry name" value="HEXDC-like"/>
</dbReference>
<evidence type="ECO:0000259" key="4">
    <source>
        <dbReference type="Pfam" id="PF00728"/>
    </source>
</evidence>
<accession>A0A1G9YH24</accession>
<evidence type="ECO:0000256" key="1">
    <source>
        <dbReference type="ARBA" id="ARBA00006285"/>
    </source>
</evidence>
<dbReference type="InterPro" id="IPR041063">
    <property type="entry name" value="Glyco_H_20C_C"/>
</dbReference>
<dbReference type="InterPro" id="IPR015883">
    <property type="entry name" value="Glyco_hydro_20_cat"/>
</dbReference>
<dbReference type="Pfam" id="PF18088">
    <property type="entry name" value="Glyco_H_20C_C"/>
    <property type="match status" value="1"/>
</dbReference>
<dbReference type="Gene3D" id="1.20.120.670">
    <property type="entry name" value="N-acetyl-b-d-glucoasminidase"/>
    <property type="match status" value="1"/>
</dbReference>
<dbReference type="GO" id="GO:0004563">
    <property type="term" value="F:beta-N-acetylhexosaminidase activity"/>
    <property type="evidence" value="ECO:0007669"/>
    <property type="project" value="InterPro"/>
</dbReference>
<dbReference type="Gene3D" id="3.20.20.80">
    <property type="entry name" value="Glycosidases"/>
    <property type="match status" value="1"/>
</dbReference>